<feature type="domain" description="SnoaL-like" evidence="1">
    <location>
        <begin position="7"/>
        <end position="124"/>
    </location>
</feature>
<organism evidence="2 3">
    <name type="scientific">Marilutibacter maris</name>
    <dbReference type="NCBI Taxonomy" id="1605891"/>
    <lineage>
        <taxon>Bacteria</taxon>
        <taxon>Pseudomonadati</taxon>
        <taxon>Pseudomonadota</taxon>
        <taxon>Gammaproteobacteria</taxon>
        <taxon>Lysobacterales</taxon>
        <taxon>Lysobacteraceae</taxon>
        <taxon>Marilutibacter</taxon>
    </lineage>
</organism>
<dbReference type="Gene3D" id="3.10.450.50">
    <property type="match status" value="1"/>
</dbReference>
<dbReference type="RefSeq" id="WP_111265312.1">
    <property type="nucleotide sequence ID" value="NZ_CP029843.1"/>
</dbReference>
<evidence type="ECO:0000313" key="3">
    <source>
        <dbReference type="Proteomes" id="UP000249447"/>
    </source>
</evidence>
<dbReference type="KEGG" id="lmb:C9I47_0409"/>
<dbReference type="SUPFAM" id="SSF54427">
    <property type="entry name" value="NTF2-like"/>
    <property type="match status" value="1"/>
</dbReference>
<dbReference type="Pfam" id="PF20409">
    <property type="entry name" value="SnoaL_5"/>
    <property type="match status" value="1"/>
</dbReference>
<evidence type="ECO:0000313" key="2">
    <source>
        <dbReference type="EMBL" id="AWV06134.1"/>
    </source>
</evidence>
<dbReference type="InterPro" id="IPR032710">
    <property type="entry name" value="NTF2-like_dom_sf"/>
</dbReference>
<gene>
    <name evidence="2" type="ORF">C9I47_0409</name>
</gene>
<dbReference type="Proteomes" id="UP000249447">
    <property type="component" value="Chromosome"/>
</dbReference>
<sequence>MTPSTPTTQAIADRLVALCREGKYEQAQDELYADDAASVEMAGAVGFPERVEGIAALREKGRQWADNIVEIHGGNVSDPVVADDWFSVAMGIDATYRDRGRVSKQEICVYRVRDGKIVHEQFFYDAG</sequence>
<evidence type="ECO:0000259" key="1">
    <source>
        <dbReference type="Pfam" id="PF20409"/>
    </source>
</evidence>
<dbReference type="EMBL" id="CP029843">
    <property type="protein sequence ID" value="AWV06134.1"/>
    <property type="molecule type" value="Genomic_DNA"/>
</dbReference>
<name>A0A2U9T584_9GAMM</name>
<dbReference type="AlphaFoldDB" id="A0A2U9T584"/>
<dbReference type="InterPro" id="IPR046860">
    <property type="entry name" value="SnoaL_5"/>
</dbReference>
<proteinExistence type="predicted"/>
<reference evidence="2 3" key="1">
    <citation type="submission" date="2018-05" db="EMBL/GenBank/DDBJ databases">
        <title>The complete genome of Lysobacter maris HZ9B, a marine bacterium antagonistic against terrestrial plant pathogens.</title>
        <authorList>
            <person name="Zhang X.-Q."/>
        </authorList>
    </citation>
    <scope>NUCLEOTIDE SEQUENCE [LARGE SCALE GENOMIC DNA]</scope>
    <source>
        <strain evidence="2 3">HZ9B</strain>
    </source>
</reference>
<keyword evidence="3" id="KW-1185">Reference proteome</keyword>
<accession>A0A2U9T584</accession>
<dbReference type="OrthoDB" id="336094at2"/>
<protein>
    <recommendedName>
        <fullName evidence="1">SnoaL-like domain-containing protein</fullName>
    </recommendedName>
</protein>